<name>A0ABQ4QR07_9HYPH</name>
<dbReference type="SUPFAM" id="SSF51735">
    <property type="entry name" value="NAD(P)-binding Rossmann-fold domains"/>
    <property type="match status" value="1"/>
</dbReference>
<dbReference type="Gene3D" id="3.40.50.720">
    <property type="entry name" value="NAD(P)-binding Rossmann-like Domain"/>
    <property type="match status" value="1"/>
</dbReference>
<dbReference type="EMBL" id="BPQH01000001">
    <property type="protein sequence ID" value="GJD47731.1"/>
    <property type="molecule type" value="Genomic_DNA"/>
</dbReference>
<protein>
    <submittedName>
        <fullName evidence="3">2,5-dichloro-2,5-cyclohexadiene-1,4-diol dehydrogenase LinX</fullName>
    </submittedName>
</protein>
<dbReference type="NCBIfam" id="NF005559">
    <property type="entry name" value="PRK07231.1"/>
    <property type="match status" value="1"/>
</dbReference>
<dbReference type="Proteomes" id="UP001055167">
    <property type="component" value="Unassembled WGS sequence"/>
</dbReference>
<gene>
    <name evidence="3" type="primary">linX_1</name>
    <name evidence="3" type="ORF">OPKNFCMD_0441</name>
</gene>
<comment type="similarity">
    <text evidence="1">Belongs to the short-chain dehydrogenases/reductases (SDR) family.</text>
</comment>
<keyword evidence="2" id="KW-0560">Oxidoreductase</keyword>
<dbReference type="PRINTS" id="PR00081">
    <property type="entry name" value="GDHRDH"/>
</dbReference>
<dbReference type="InterPro" id="IPR036291">
    <property type="entry name" value="NAD(P)-bd_dom_sf"/>
</dbReference>
<reference evidence="3" key="2">
    <citation type="submission" date="2021-08" db="EMBL/GenBank/DDBJ databases">
        <authorList>
            <person name="Tani A."/>
            <person name="Ola A."/>
            <person name="Ogura Y."/>
            <person name="Katsura K."/>
            <person name="Hayashi T."/>
        </authorList>
    </citation>
    <scope>NUCLEOTIDE SEQUENCE</scope>
    <source>
        <strain evidence="3">KCTC 52305</strain>
    </source>
</reference>
<sequence length="276" mass="28658">MRESPGSGTAPVTRRLDGKVALLFGAGSSGPGWGNGKATAVTFARHGARVVCIDLTREAAEETAEIIRREDGAATAAACDATDSEAVAGLVAEVVAAHGRIDVLHNNVGYAQMGGPVELDEAAWHRAIDLNLTTCFLTCKHVLPQMLAQRSGAIVNISSVAAIRYTGYPYAAYYAAKAAVNNFTLGLALQYARDGIRANAIMPGLMNTPLIFQQISGQYADAAAMVAERDAACPMGRMGTAWDIANAALFLASDEAAYITGVALPVDGGLTGRIAS</sequence>
<evidence type="ECO:0000313" key="3">
    <source>
        <dbReference type="EMBL" id="GJD47731.1"/>
    </source>
</evidence>
<dbReference type="PRINTS" id="PR00080">
    <property type="entry name" value="SDRFAMILY"/>
</dbReference>
<dbReference type="CDD" id="cd05233">
    <property type="entry name" value="SDR_c"/>
    <property type="match status" value="1"/>
</dbReference>
<proteinExistence type="inferred from homology"/>
<organism evidence="3 4">
    <name type="scientific">Methylobacterium crusticola</name>
    <dbReference type="NCBI Taxonomy" id="1697972"/>
    <lineage>
        <taxon>Bacteria</taxon>
        <taxon>Pseudomonadati</taxon>
        <taxon>Pseudomonadota</taxon>
        <taxon>Alphaproteobacteria</taxon>
        <taxon>Hyphomicrobiales</taxon>
        <taxon>Methylobacteriaceae</taxon>
        <taxon>Methylobacterium</taxon>
    </lineage>
</organism>
<keyword evidence="4" id="KW-1185">Reference proteome</keyword>
<evidence type="ECO:0000256" key="1">
    <source>
        <dbReference type="ARBA" id="ARBA00006484"/>
    </source>
</evidence>
<reference evidence="3" key="1">
    <citation type="journal article" date="2021" name="Front. Microbiol.">
        <title>Comprehensive Comparative Genomics and Phenotyping of Methylobacterium Species.</title>
        <authorList>
            <person name="Alessa O."/>
            <person name="Ogura Y."/>
            <person name="Fujitani Y."/>
            <person name="Takami H."/>
            <person name="Hayashi T."/>
            <person name="Sahin N."/>
            <person name="Tani A."/>
        </authorList>
    </citation>
    <scope>NUCLEOTIDE SEQUENCE</scope>
    <source>
        <strain evidence="3">KCTC 52305</strain>
    </source>
</reference>
<comment type="caution">
    <text evidence="3">The sequence shown here is derived from an EMBL/GenBank/DDBJ whole genome shotgun (WGS) entry which is preliminary data.</text>
</comment>
<dbReference type="PANTHER" id="PTHR24321:SF15">
    <property type="entry name" value="OXIDOREDUCTASE UCPA"/>
    <property type="match status" value="1"/>
</dbReference>
<dbReference type="PANTHER" id="PTHR24321">
    <property type="entry name" value="DEHYDROGENASES, SHORT CHAIN"/>
    <property type="match status" value="1"/>
</dbReference>
<evidence type="ECO:0000256" key="2">
    <source>
        <dbReference type="ARBA" id="ARBA00023002"/>
    </source>
</evidence>
<evidence type="ECO:0000313" key="4">
    <source>
        <dbReference type="Proteomes" id="UP001055167"/>
    </source>
</evidence>
<accession>A0ABQ4QR07</accession>
<dbReference type="Pfam" id="PF13561">
    <property type="entry name" value="adh_short_C2"/>
    <property type="match status" value="1"/>
</dbReference>
<dbReference type="InterPro" id="IPR002347">
    <property type="entry name" value="SDR_fam"/>
</dbReference>